<feature type="signal peptide" evidence="1">
    <location>
        <begin position="1"/>
        <end position="18"/>
    </location>
</feature>
<keyword evidence="1" id="KW-0732">Signal</keyword>
<sequence length="138" mass="15857">MKFLKGIILLLIPSLLFAGELDESNGPSEYYHQKLHAAEGAYLVRYEKITYKSRLLKKDKLEISATIEKVFKGNKNESEIIHFYRLYDSDISNYVPEQGERFVVFFDNHGGRSSIDPQDPSSVWVASTEIIGFLNLHK</sequence>
<organism evidence="2 3">
    <name type="scientific">Pseudoalteromonas rubra</name>
    <dbReference type="NCBI Taxonomy" id="43658"/>
    <lineage>
        <taxon>Bacteria</taxon>
        <taxon>Pseudomonadati</taxon>
        <taxon>Pseudomonadota</taxon>
        <taxon>Gammaproteobacteria</taxon>
        <taxon>Alteromonadales</taxon>
        <taxon>Pseudoalteromonadaceae</taxon>
        <taxon>Pseudoalteromonas</taxon>
    </lineage>
</organism>
<dbReference type="Proteomes" id="UP000016480">
    <property type="component" value="Unassembled WGS sequence"/>
</dbReference>
<proteinExistence type="predicted"/>
<reference evidence="2 3" key="1">
    <citation type="journal article" date="2012" name="J. Bacteriol.">
        <title>Genome sequence of the cycloprodigiosin-producing bacterial strain Pseudoalteromonas rubra ATCC 29570(T).</title>
        <authorList>
            <person name="Xie B.B."/>
            <person name="Shu Y.L."/>
            <person name="Qin Q.L."/>
            <person name="Rong J.C."/>
            <person name="Zhang X.Y."/>
            <person name="Chen X.L."/>
            <person name="Zhou B.C."/>
            <person name="Zhang Y.Z."/>
        </authorList>
    </citation>
    <scope>NUCLEOTIDE SEQUENCE [LARGE SCALE GENOMIC DNA]</scope>
    <source>
        <strain evidence="2 3">DSM 6842</strain>
    </source>
</reference>
<dbReference type="EMBL" id="AHCD03000035">
    <property type="protein sequence ID" value="KAF7786214.1"/>
    <property type="molecule type" value="Genomic_DNA"/>
</dbReference>
<comment type="caution">
    <text evidence="2">The sequence shown here is derived from an EMBL/GenBank/DDBJ whole genome shotgun (WGS) entry which is preliminary data.</text>
</comment>
<evidence type="ECO:0000313" key="2">
    <source>
        <dbReference type="EMBL" id="KAF7786214.1"/>
    </source>
</evidence>
<accession>A0A8T0C652</accession>
<gene>
    <name evidence="2" type="ORF">PRUB_a0702</name>
</gene>
<protein>
    <submittedName>
        <fullName evidence="2">Uncharacterized protein</fullName>
    </submittedName>
</protein>
<evidence type="ECO:0000313" key="3">
    <source>
        <dbReference type="Proteomes" id="UP000016480"/>
    </source>
</evidence>
<dbReference type="AlphaFoldDB" id="A0A8T0C652"/>
<evidence type="ECO:0000256" key="1">
    <source>
        <dbReference type="SAM" id="SignalP"/>
    </source>
</evidence>
<dbReference type="GeneID" id="61358418"/>
<feature type="chain" id="PRO_5035801883" evidence="1">
    <location>
        <begin position="19"/>
        <end position="138"/>
    </location>
</feature>
<dbReference type="RefSeq" id="WP_010381457.1">
    <property type="nucleotide sequence ID" value="NZ_AHCD03000035.1"/>
</dbReference>
<name>A0A8T0C652_9GAMM</name>